<feature type="region of interest" description="Disordered" evidence="1">
    <location>
        <begin position="405"/>
        <end position="452"/>
    </location>
</feature>
<feature type="transmembrane region" description="Helical" evidence="2">
    <location>
        <begin position="265"/>
        <end position="284"/>
    </location>
</feature>
<evidence type="ECO:0000256" key="2">
    <source>
        <dbReference type="SAM" id="Phobius"/>
    </source>
</evidence>
<feature type="transmembrane region" description="Helical" evidence="2">
    <location>
        <begin position="233"/>
        <end position="253"/>
    </location>
</feature>
<feature type="transmembrane region" description="Helical" evidence="2">
    <location>
        <begin position="42"/>
        <end position="61"/>
    </location>
</feature>
<dbReference type="InterPro" id="IPR036259">
    <property type="entry name" value="MFS_trans_sf"/>
</dbReference>
<proteinExistence type="predicted"/>
<evidence type="ECO:0000256" key="1">
    <source>
        <dbReference type="SAM" id="MobiDB-lite"/>
    </source>
</evidence>
<dbReference type="InterPro" id="IPR011701">
    <property type="entry name" value="MFS"/>
</dbReference>
<reference evidence="4" key="1">
    <citation type="submission" date="2019-06" db="EMBL/GenBank/DDBJ databases">
        <authorList>
            <person name="Murdoch R.W."/>
            <person name="Fathepure B."/>
        </authorList>
    </citation>
    <scope>NUCLEOTIDE SEQUENCE</scope>
</reference>
<dbReference type="PROSITE" id="PS50850">
    <property type="entry name" value="MFS"/>
    <property type="match status" value="1"/>
</dbReference>
<dbReference type="PANTHER" id="PTHR23521:SF3">
    <property type="entry name" value="MFS TRANSPORTER"/>
    <property type="match status" value="1"/>
</dbReference>
<feature type="transmembrane region" description="Helical" evidence="2">
    <location>
        <begin position="159"/>
        <end position="180"/>
    </location>
</feature>
<protein>
    <submittedName>
        <fullName evidence="4">Putative MFS-type transporter YcaD</fullName>
    </submittedName>
</protein>
<gene>
    <name evidence="4" type="primary">ycaD_3</name>
    <name evidence="4" type="ORF">KBTEX_03100</name>
</gene>
<feature type="domain" description="Major facilitator superfamily (MFS) profile" evidence="3">
    <location>
        <begin position="195"/>
        <end position="452"/>
    </location>
</feature>
<dbReference type="GO" id="GO:0022857">
    <property type="term" value="F:transmembrane transporter activity"/>
    <property type="evidence" value="ECO:0007669"/>
    <property type="project" value="InterPro"/>
</dbReference>
<dbReference type="Gene3D" id="1.20.1250.20">
    <property type="entry name" value="MFS general substrate transporter like domains"/>
    <property type="match status" value="2"/>
</dbReference>
<sequence>MARTLISIAQLLIAVALLETGSGLQGVVVPLEARTMGFSNLAIGLLGSGYYGGFILGCLAVPALIHRVGHIRAFAGFSSLVAAGLLAHTLLMTDALWFGLRMVVGFGFAGLYIATESWLNDLAPTATRGRVLAAYMLVSWAALIAGKLAFGWAGPVDSVPLVLAAIAVSLAILPVAFTTMQAPGAQAGAPPVLGRLLAVSPVGVLGCLGVGVANGTFWTLAPLFAEAGGLDAMGVGLFMAVAILGSVFTQWPLGWWSDRVDRRKVIVFTCLFASISGVVLAGSFGRDAHVLQIAAFAFGASALPVYSLCVAHANDYAPNQAFIEVSSLLLLVFSLGAVIGPPVASLVMDMAGPAGVFLFTAGVHATLVVLVLIAISAGRAASQAEKGAFVAVPRTTQAVLALDPRAAGSGAPGDVATLGETEGEPPAVRDGAGFNGERGPEEKETPGDPPPA</sequence>
<dbReference type="EMBL" id="MN079168">
    <property type="protein sequence ID" value="QEA06759.1"/>
    <property type="molecule type" value="Genomic_DNA"/>
</dbReference>
<dbReference type="SUPFAM" id="SSF103473">
    <property type="entry name" value="MFS general substrate transporter"/>
    <property type="match status" value="1"/>
</dbReference>
<dbReference type="CDD" id="cd17477">
    <property type="entry name" value="MFS_YcaD_like"/>
    <property type="match status" value="1"/>
</dbReference>
<keyword evidence="2" id="KW-0812">Transmembrane</keyword>
<name>A0A5B8RC94_9ZZZZ</name>
<evidence type="ECO:0000313" key="4">
    <source>
        <dbReference type="EMBL" id="QEA06759.1"/>
    </source>
</evidence>
<feature type="transmembrane region" description="Helical" evidence="2">
    <location>
        <begin position="356"/>
        <end position="377"/>
    </location>
</feature>
<keyword evidence="2" id="KW-1133">Transmembrane helix</keyword>
<organism evidence="4">
    <name type="scientific">uncultured organism</name>
    <dbReference type="NCBI Taxonomy" id="155900"/>
    <lineage>
        <taxon>unclassified sequences</taxon>
        <taxon>environmental samples</taxon>
    </lineage>
</organism>
<dbReference type="Pfam" id="PF07690">
    <property type="entry name" value="MFS_1"/>
    <property type="match status" value="1"/>
</dbReference>
<dbReference type="AlphaFoldDB" id="A0A5B8RC94"/>
<dbReference type="PANTHER" id="PTHR23521">
    <property type="entry name" value="TRANSPORTER MFS SUPERFAMILY"/>
    <property type="match status" value="1"/>
</dbReference>
<feature type="transmembrane region" description="Helical" evidence="2">
    <location>
        <begin position="73"/>
        <end position="92"/>
    </location>
</feature>
<dbReference type="GO" id="GO:0005886">
    <property type="term" value="C:plasma membrane"/>
    <property type="evidence" value="ECO:0007669"/>
    <property type="project" value="TreeGrafter"/>
</dbReference>
<feature type="transmembrane region" description="Helical" evidence="2">
    <location>
        <begin position="131"/>
        <end position="153"/>
    </location>
</feature>
<dbReference type="InterPro" id="IPR020846">
    <property type="entry name" value="MFS_dom"/>
</dbReference>
<keyword evidence="2" id="KW-0472">Membrane</keyword>
<dbReference type="InterPro" id="IPR047200">
    <property type="entry name" value="MFS_YcaD-like"/>
</dbReference>
<accession>A0A5B8RC94</accession>
<feature type="transmembrane region" description="Helical" evidence="2">
    <location>
        <begin position="98"/>
        <end position="119"/>
    </location>
</feature>
<evidence type="ECO:0000259" key="3">
    <source>
        <dbReference type="PROSITE" id="PS50850"/>
    </source>
</evidence>
<feature type="transmembrane region" description="Helical" evidence="2">
    <location>
        <begin position="321"/>
        <end position="344"/>
    </location>
</feature>
<feature type="transmembrane region" description="Helical" evidence="2">
    <location>
        <begin position="290"/>
        <end position="309"/>
    </location>
</feature>
<feature type="transmembrane region" description="Helical" evidence="2">
    <location>
        <begin position="192"/>
        <end position="213"/>
    </location>
</feature>